<dbReference type="EMBL" id="BAAAIZ010000053">
    <property type="protein sequence ID" value="GAA1427191.1"/>
    <property type="molecule type" value="Genomic_DNA"/>
</dbReference>
<dbReference type="Gene3D" id="3.40.190.10">
    <property type="entry name" value="Periplasmic binding protein-like II"/>
    <property type="match status" value="2"/>
</dbReference>
<dbReference type="SUPFAM" id="SSF53850">
    <property type="entry name" value="Periplasmic binding protein-like II"/>
    <property type="match status" value="1"/>
</dbReference>
<feature type="signal peptide" evidence="2">
    <location>
        <begin position="1"/>
        <end position="18"/>
    </location>
</feature>
<reference evidence="5" key="1">
    <citation type="journal article" date="2019" name="Int. J. Syst. Evol. Microbiol.">
        <title>The Global Catalogue of Microorganisms (GCM) 10K type strain sequencing project: providing services to taxonomists for standard genome sequencing and annotation.</title>
        <authorList>
            <consortium name="The Broad Institute Genomics Platform"/>
            <consortium name="The Broad Institute Genome Sequencing Center for Infectious Disease"/>
            <person name="Wu L."/>
            <person name="Ma J."/>
        </authorList>
    </citation>
    <scope>NUCLEOTIDE SEQUENCE [LARGE SCALE GENOMIC DNA]</scope>
    <source>
        <strain evidence="5">JCM 11756</strain>
    </source>
</reference>
<dbReference type="InterPro" id="IPR001638">
    <property type="entry name" value="Solute-binding_3/MltF_N"/>
</dbReference>
<feature type="domain" description="Solute-binding protein family 3/N-terminal" evidence="3">
    <location>
        <begin position="76"/>
        <end position="275"/>
    </location>
</feature>
<evidence type="ECO:0000256" key="1">
    <source>
        <dbReference type="ARBA" id="ARBA00022729"/>
    </source>
</evidence>
<dbReference type="CDD" id="cd13530">
    <property type="entry name" value="PBP2_peptides_like"/>
    <property type="match status" value="1"/>
</dbReference>
<keyword evidence="5" id="KW-1185">Reference proteome</keyword>
<feature type="chain" id="PRO_5047363998" description="Solute-binding protein family 3/N-terminal domain-containing protein" evidence="2">
    <location>
        <begin position="19"/>
        <end position="292"/>
    </location>
</feature>
<evidence type="ECO:0000313" key="4">
    <source>
        <dbReference type="EMBL" id="GAA1427191.1"/>
    </source>
</evidence>
<keyword evidence="1 2" id="KW-0732">Signal</keyword>
<dbReference type="Pfam" id="PF00497">
    <property type="entry name" value="SBP_bac_3"/>
    <property type="match status" value="1"/>
</dbReference>
<comment type="caution">
    <text evidence="4">The sequence shown here is derived from an EMBL/GenBank/DDBJ whole genome shotgun (WGS) entry which is preliminary data.</text>
</comment>
<accession>A0ABP4JSL1</accession>
<evidence type="ECO:0000313" key="5">
    <source>
        <dbReference type="Proteomes" id="UP001500973"/>
    </source>
</evidence>
<dbReference type="Proteomes" id="UP001500973">
    <property type="component" value="Unassembled WGS sequence"/>
</dbReference>
<dbReference type="PANTHER" id="PTHR35936">
    <property type="entry name" value="MEMBRANE-BOUND LYTIC MUREIN TRANSGLYCOSYLASE F"/>
    <property type="match status" value="1"/>
</dbReference>
<dbReference type="PANTHER" id="PTHR35936:SF17">
    <property type="entry name" value="ARGININE-BINDING EXTRACELLULAR PROTEIN ARTP"/>
    <property type="match status" value="1"/>
</dbReference>
<evidence type="ECO:0000259" key="3">
    <source>
        <dbReference type="SMART" id="SM00062"/>
    </source>
</evidence>
<dbReference type="RefSeq" id="WP_344014298.1">
    <property type="nucleotide sequence ID" value="NZ_BAAAIZ010000053.1"/>
</dbReference>
<evidence type="ECO:0000256" key="2">
    <source>
        <dbReference type="SAM" id="SignalP"/>
    </source>
</evidence>
<proteinExistence type="predicted"/>
<name>A0ABP4JSL1_9ACTN</name>
<dbReference type="SMART" id="SM00062">
    <property type="entry name" value="PBPb"/>
    <property type="match status" value="1"/>
</dbReference>
<organism evidence="4 5">
    <name type="scientific">Streptomyces thermospinosisporus</name>
    <dbReference type="NCBI Taxonomy" id="161482"/>
    <lineage>
        <taxon>Bacteria</taxon>
        <taxon>Bacillati</taxon>
        <taxon>Actinomycetota</taxon>
        <taxon>Actinomycetes</taxon>
        <taxon>Kitasatosporales</taxon>
        <taxon>Streptomycetaceae</taxon>
        <taxon>Streptomyces</taxon>
    </lineage>
</organism>
<protein>
    <recommendedName>
        <fullName evidence="3">Solute-binding protein family 3/N-terminal domain-containing protein</fullName>
    </recommendedName>
</protein>
<sequence>MRAAAAIVSLAVSGALIAAASACDQGGTESPDVHYGDCQVTGRYGEFHLTPKTRDALTVKTTLPAPGWWNGDSADSIRSGYEYCMAANIAYRSGLDRVKVKNTPFPDVVSGRTRDFDLALAQITITRQRSKVADFSPPYLSSTLGLMIRDGEKINQNNVRDVPIGVSEGTTGEQFVEKRLKPTKPVTPFRNDPDLIAALKDGKVDAVVHDTTILLAYPQKPDSRTRLVGQYRTEQGYGALYPKGSPNKEELDRIIRQLIDDGTLAKLSAVYLGAAFGRDPAKIPYLTVEDGS</sequence>
<dbReference type="PROSITE" id="PS51257">
    <property type="entry name" value="PROKAR_LIPOPROTEIN"/>
    <property type="match status" value="1"/>
</dbReference>
<gene>
    <name evidence="4" type="ORF">GCM10009601_38000</name>
</gene>